<keyword evidence="2" id="KW-0812">Transmembrane</keyword>
<gene>
    <name evidence="3" type="ORF">GCM10007940_05020</name>
</gene>
<protein>
    <submittedName>
        <fullName evidence="3">Uncharacterized protein</fullName>
    </submittedName>
</protein>
<reference evidence="3" key="1">
    <citation type="journal article" date="2014" name="Int. J. Syst. Evol. Microbiol.">
        <title>Complete genome sequence of Corynebacterium casei LMG S-19264T (=DSM 44701T), isolated from a smear-ripened cheese.</title>
        <authorList>
            <consortium name="US DOE Joint Genome Institute (JGI-PGF)"/>
            <person name="Walter F."/>
            <person name="Albersmeier A."/>
            <person name="Kalinowski J."/>
            <person name="Ruckert C."/>
        </authorList>
    </citation>
    <scope>NUCLEOTIDE SEQUENCE</scope>
    <source>
        <strain evidence="3">NBRC 108769</strain>
    </source>
</reference>
<dbReference type="Proteomes" id="UP001156666">
    <property type="component" value="Unassembled WGS sequence"/>
</dbReference>
<evidence type="ECO:0000313" key="4">
    <source>
        <dbReference type="Proteomes" id="UP001156666"/>
    </source>
</evidence>
<feature type="region of interest" description="Disordered" evidence="1">
    <location>
        <begin position="313"/>
        <end position="334"/>
    </location>
</feature>
<feature type="compositionally biased region" description="Pro residues" evidence="1">
    <location>
        <begin position="323"/>
        <end position="334"/>
    </location>
</feature>
<name>A0AA37SL34_9BACT</name>
<accession>A0AA37SL34</accession>
<keyword evidence="4" id="KW-1185">Reference proteome</keyword>
<sequence length="631" mass="70335">MKGNLIQEKGITRVKFEYGGSSYHFDIHPSINNQLVGLKRTNKAFTIGIKSSYFEEELSLNITIPPNLTFLSEKDFEEQNDDSYFVMNDNFEFYHVDGNLYEQEVPLGTKVHTKEKKAIIPPTGIPTSTIVSTTTTSIPWRKILAGVGVIIILALATLLYKQCSFTVQDDEHLLKFIAEYHNDTDLGNKQALLSKMQFPIASYYKLGELTEVEYTSIIDKYYSYSIDSSKTMLDIAKIKSNSEVISHGDSNPPVMSDYVKVVNAEYPINYVFFKDGKRSEFDITLGVTLLEDKDGKLKIYEIKELGRKKLEPPLPLDTLPVPTEEPPVDKPIPTKPLEKETTDVADGNPQLFDCSVLSLNIGDSCDDGNPDTQGDIVLDDCSCRGVPSSTLFVWYSDIDNDGKGDPASKETTSNKNSPQGGTWVNNADDQCPTRKSTSPTGCPTLDIFINKSPMINTTYTVTGDLEGTVIGDRFSWSSSDLQLSSPSSMSTEIFSKYVGKYRLTVVAKNSKDGFETSASKLISFKTSNEYLSDVFQSLAEYGNTGKTGRTEEILKKKEASLDFLENSILNNSINLNKKVNGEKFNVSYKKLEDQLLSVKRTRQTVVSSINITNISYDSATGKIKTFEYEIN</sequence>
<feature type="compositionally biased region" description="Polar residues" evidence="1">
    <location>
        <begin position="409"/>
        <end position="438"/>
    </location>
</feature>
<keyword evidence="2" id="KW-0472">Membrane</keyword>
<organism evidence="3 4">
    <name type="scientific">Portibacter lacus</name>
    <dbReference type="NCBI Taxonomy" id="1099794"/>
    <lineage>
        <taxon>Bacteria</taxon>
        <taxon>Pseudomonadati</taxon>
        <taxon>Bacteroidota</taxon>
        <taxon>Saprospiria</taxon>
        <taxon>Saprospirales</taxon>
        <taxon>Haliscomenobacteraceae</taxon>
        <taxon>Portibacter</taxon>
    </lineage>
</organism>
<feature type="transmembrane region" description="Helical" evidence="2">
    <location>
        <begin position="143"/>
        <end position="160"/>
    </location>
</feature>
<dbReference type="RefSeq" id="WP_235294534.1">
    <property type="nucleotide sequence ID" value="NZ_BSOH01000001.1"/>
</dbReference>
<proteinExistence type="predicted"/>
<feature type="region of interest" description="Disordered" evidence="1">
    <location>
        <begin position="403"/>
        <end position="438"/>
    </location>
</feature>
<evidence type="ECO:0000313" key="3">
    <source>
        <dbReference type="EMBL" id="GLR15887.1"/>
    </source>
</evidence>
<comment type="caution">
    <text evidence="3">The sequence shown here is derived from an EMBL/GenBank/DDBJ whole genome shotgun (WGS) entry which is preliminary data.</text>
</comment>
<dbReference type="AlphaFoldDB" id="A0AA37SL34"/>
<evidence type="ECO:0000256" key="1">
    <source>
        <dbReference type="SAM" id="MobiDB-lite"/>
    </source>
</evidence>
<evidence type="ECO:0000256" key="2">
    <source>
        <dbReference type="SAM" id="Phobius"/>
    </source>
</evidence>
<keyword evidence="2" id="KW-1133">Transmembrane helix</keyword>
<reference evidence="3" key="2">
    <citation type="submission" date="2023-01" db="EMBL/GenBank/DDBJ databases">
        <title>Draft genome sequence of Portibacter lacus strain NBRC 108769.</title>
        <authorList>
            <person name="Sun Q."/>
            <person name="Mori K."/>
        </authorList>
    </citation>
    <scope>NUCLEOTIDE SEQUENCE</scope>
    <source>
        <strain evidence="3">NBRC 108769</strain>
    </source>
</reference>
<dbReference type="EMBL" id="BSOH01000001">
    <property type="protein sequence ID" value="GLR15887.1"/>
    <property type="molecule type" value="Genomic_DNA"/>
</dbReference>